<name>A0ABW5JUY4_9FLAO</name>
<dbReference type="PANTHER" id="PTHR46268:SF6">
    <property type="entry name" value="UNIVERSAL STRESS PROTEIN UP12"/>
    <property type="match status" value="1"/>
</dbReference>
<proteinExistence type="inferred from homology"/>
<dbReference type="RefSeq" id="WP_388018373.1">
    <property type="nucleotide sequence ID" value="NZ_JBHUDT010000004.1"/>
</dbReference>
<comment type="caution">
    <text evidence="3">The sequence shown here is derived from an EMBL/GenBank/DDBJ whole genome shotgun (WGS) entry which is preliminary data.</text>
</comment>
<dbReference type="PANTHER" id="PTHR46268">
    <property type="entry name" value="STRESS RESPONSE PROTEIN NHAX"/>
    <property type="match status" value="1"/>
</dbReference>
<evidence type="ECO:0000256" key="1">
    <source>
        <dbReference type="ARBA" id="ARBA00008791"/>
    </source>
</evidence>
<dbReference type="Proteomes" id="UP001597441">
    <property type="component" value="Unassembled WGS sequence"/>
</dbReference>
<keyword evidence="4" id="KW-1185">Reference proteome</keyword>
<protein>
    <submittedName>
        <fullName evidence="3">Universal stress protein</fullName>
    </submittedName>
</protein>
<evidence type="ECO:0000313" key="4">
    <source>
        <dbReference type="Proteomes" id="UP001597441"/>
    </source>
</evidence>
<dbReference type="EMBL" id="JBHULK010000004">
    <property type="protein sequence ID" value="MFD2535591.1"/>
    <property type="molecule type" value="Genomic_DNA"/>
</dbReference>
<gene>
    <name evidence="3" type="ORF">ACFSQS_10800</name>
</gene>
<dbReference type="InterPro" id="IPR006016">
    <property type="entry name" value="UspA"/>
</dbReference>
<accession>A0ABW5JUY4</accession>
<evidence type="ECO:0000313" key="3">
    <source>
        <dbReference type="EMBL" id="MFD2535591.1"/>
    </source>
</evidence>
<comment type="similarity">
    <text evidence="1">Belongs to the universal stress protein A family.</text>
</comment>
<reference evidence="4" key="1">
    <citation type="journal article" date="2019" name="Int. J. Syst. Evol. Microbiol.">
        <title>The Global Catalogue of Microorganisms (GCM) 10K type strain sequencing project: providing services to taxonomists for standard genome sequencing and annotation.</title>
        <authorList>
            <consortium name="The Broad Institute Genomics Platform"/>
            <consortium name="The Broad Institute Genome Sequencing Center for Infectious Disease"/>
            <person name="Wu L."/>
            <person name="Ma J."/>
        </authorList>
    </citation>
    <scope>NUCLEOTIDE SEQUENCE [LARGE SCALE GENOMIC DNA]</scope>
    <source>
        <strain evidence="4">KCTC 42903</strain>
    </source>
</reference>
<dbReference type="CDD" id="cd00293">
    <property type="entry name" value="USP-like"/>
    <property type="match status" value="1"/>
</dbReference>
<sequence>MSVKPFKSIGVGVAFSPNLKANIFEAARLSVVFGSKLFLIHVGENSNEKTNQLKTILKHFEKDNLDYKLVFKTGNPVDVILSTSEEKKIDLLILGALQREGFLKYYVGSIARKITRKAKCSVLLLIKPSVKRVPCEHVVVNGLKAPKTEQTIKTAFYVANKLSSEKITIVEEIKEEQISVKVDDNKSLRHANIIKERIKLRENSRIKEILNLIPEVYKKNKTITIQPIFGKKGYSIGHYAQISRADLLVMNAPSKTTFWDRLFPHDIEHILTELPTDVLLLQ</sequence>
<dbReference type="SUPFAM" id="SSF52402">
    <property type="entry name" value="Adenine nucleotide alpha hydrolases-like"/>
    <property type="match status" value="1"/>
</dbReference>
<dbReference type="Gene3D" id="3.40.50.620">
    <property type="entry name" value="HUPs"/>
    <property type="match status" value="1"/>
</dbReference>
<evidence type="ECO:0000259" key="2">
    <source>
        <dbReference type="Pfam" id="PF00582"/>
    </source>
</evidence>
<feature type="domain" description="UspA" evidence="2">
    <location>
        <begin position="56"/>
        <end position="124"/>
    </location>
</feature>
<organism evidence="3 4">
    <name type="scientific">Gelatiniphilus marinus</name>
    <dbReference type="NCBI Taxonomy" id="1759464"/>
    <lineage>
        <taxon>Bacteria</taxon>
        <taxon>Pseudomonadati</taxon>
        <taxon>Bacteroidota</taxon>
        <taxon>Flavobacteriia</taxon>
        <taxon>Flavobacteriales</taxon>
        <taxon>Flavobacteriaceae</taxon>
        <taxon>Gelatiniphilus</taxon>
    </lineage>
</organism>
<dbReference type="Pfam" id="PF00582">
    <property type="entry name" value="Usp"/>
    <property type="match status" value="1"/>
</dbReference>
<dbReference type="InterPro" id="IPR014729">
    <property type="entry name" value="Rossmann-like_a/b/a_fold"/>
</dbReference>